<sequence>MSEFWKLYRQVFFETKLRDRHLQVCSRQLLYNLNLKPFSCNLCSLDLLVGQCFVFLMQWLSKHRHV</sequence>
<dbReference type="EMBL" id="JASAOG010000030">
    <property type="protein sequence ID" value="KAK0061440.1"/>
    <property type="molecule type" value="Genomic_DNA"/>
</dbReference>
<proteinExistence type="predicted"/>
<dbReference type="Proteomes" id="UP001233172">
    <property type="component" value="Unassembled WGS sequence"/>
</dbReference>
<reference evidence="1" key="1">
    <citation type="journal article" date="2023" name="PLoS Negl. Trop. Dis.">
        <title>A genome sequence for Biomphalaria pfeifferi, the major vector snail for the human-infecting parasite Schistosoma mansoni.</title>
        <authorList>
            <person name="Bu L."/>
            <person name="Lu L."/>
            <person name="Laidemitt M.R."/>
            <person name="Zhang S.M."/>
            <person name="Mutuku M."/>
            <person name="Mkoji G."/>
            <person name="Steinauer M."/>
            <person name="Loker E.S."/>
        </authorList>
    </citation>
    <scope>NUCLEOTIDE SEQUENCE</scope>
    <source>
        <strain evidence="1">KasaAsao</strain>
    </source>
</reference>
<protein>
    <submittedName>
        <fullName evidence="1">Uncharacterized protein</fullName>
    </submittedName>
</protein>
<dbReference type="AlphaFoldDB" id="A0AAD8BX44"/>
<evidence type="ECO:0000313" key="2">
    <source>
        <dbReference type="Proteomes" id="UP001233172"/>
    </source>
</evidence>
<comment type="caution">
    <text evidence="1">The sequence shown here is derived from an EMBL/GenBank/DDBJ whole genome shotgun (WGS) entry which is preliminary data.</text>
</comment>
<keyword evidence="2" id="KW-1185">Reference proteome</keyword>
<reference evidence="1" key="2">
    <citation type="submission" date="2023-04" db="EMBL/GenBank/DDBJ databases">
        <authorList>
            <person name="Bu L."/>
            <person name="Lu L."/>
            <person name="Laidemitt M.R."/>
            <person name="Zhang S.M."/>
            <person name="Mutuku M."/>
            <person name="Mkoji G."/>
            <person name="Steinauer M."/>
            <person name="Loker E.S."/>
        </authorList>
    </citation>
    <scope>NUCLEOTIDE SEQUENCE</scope>
    <source>
        <strain evidence="1">KasaAsao</strain>
        <tissue evidence="1">Whole Snail</tissue>
    </source>
</reference>
<accession>A0AAD8BX44</accession>
<organism evidence="1 2">
    <name type="scientific">Biomphalaria pfeifferi</name>
    <name type="common">Bloodfluke planorb</name>
    <name type="synonym">Freshwater snail</name>
    <dbReference type="NCBI Taxonomy" id="112525"/>
    <lineage>
        <taxon>Eukaryota</taxon>
        <taxon>Metazoa</taxon>
        <taxon>Spiralia</taxon>
        <taxon>Lophotrochozoa</taxon>
        <taxon>Mollusca</taxon>
        <taxon>Gastropoda</taxon>
        <taxon>Heterobranchia</taxon>
        <taxon>Euthyneura</taxon>
        <taxon>Panpulmonata</taxon>
        <taxon>Hygrophila</taxon>
        <taxon>Lymnaeoidea</taxon>
        <taxon>Planorbidae</taxon>
        <taxon>Biomphalaria</taxon>
    </lineage>
</organism>
<gene>
    <name evidence="1" type="ORF">Bpfe_009246</name>
</gene>
<evidence type="ECO:0000313" key="1">
    <source>
        <dbReference type="EMBL" id="KAK0061440.1"/>
    </source>
</evidence>
<name>A0AAD8BX44_BIOPF</name>